<dbReference type="Proteomes" id="UP000054771">
    <property type="component" value="Unassembled WGS sequence"/>
</dbReference>
<evidence type="ECO:0008006" key="4">
    <source>
        <dbReference type="Google" id="ProtNLM"/>
    </source>
</evidence>
<sequence>MSFLASVRATSRLSLRQTVAYPAATSPFHTSAVRSGLKEGDQNRDDELQAFYEEEKQRQIKLHKEGKAKWNQNLASNSEASVKADRGEVNAKESFTDLQDRTKNEASKKR</sequence>
<proteinExistence type="predicted"/>
<dbReference type="OMA" id="KAKWKQE"/>
<feature type="region of interest" description="Disordered" evidence="1">
    <location>
        <begin position="71"/>
        <end position="110"/>
    </location>
</feature>
<feature type="compositionally biased region" description="Polar residues" evidence="1">
    <location>
        <begin position="71"/>
        <end position="80"/>
    </location>
</feature>
<dbReference type="AlphaFoldDB" id="A0A0U5GB85"/>
<feature type="compositionally biased region" description="Basic and acidic residues" evidence="1">
    <location>
        <begin position="82"/>
        <end position="110"/>
    </location>
</feature>
<dbReference type="OrthoDB" id="529205at2759"/>
<keyword evidence="3" id="KW-1185">Reference proteome</keyword>
<organism evidence="2 3">
    <name type="scientific">Aspergillus calidoustus</name>
    <dbReference type="NCBI Taxonomy" id="454130"/>
    <lineage>
        <taxon>Eukaryota</taxon>
        <taxon>Fungi</taxon>
        <taxon>Dikarya</taxon>
        <taxon>Ascomycota</taxon>
        <taxon>Pezizomycotina</taxon>
        <taxon>Eurotiomycetes</taxon>
        <taxon>Eurotiomycetidae</taxon>
        <taxon>Eurotiales</taxon>
        <taxon>Aspergillaceae</taxon>
        <taxon>Aspergillus</taxon>
        <taxon>Aspergillus subgen. Nidulantes</taxon>
    </lineage>
</organism>
<reference evidence="3" key="1">
    <citation type="journal article" date="2016" name="Genome Announc.">
        <title>Draft genome sequences of fungus Aspergillus calidoustus.</title>
        <authorList>
            <person name="Horn F."/>
            <person name="Linde J."/>
            <person name="Mattern D.J."/>
            <person name="Walther G."/>
            <person name="Guthke R."/>
            <person name="Scherlach K."/>
            <person name="Martin K."/>
            <person name="Brakhage A.A."/>
            <person name="Petzke L."/>
            <person name="Valiante V."/>
        </authorList>
    </citation>
    <scope>NUCLEOTIDE SEQUENCE [LARGE SCALE GENOMIC DNA]</scope>
    <source>
        <strain evidence="3">SF006504</strain>
    </source>
</reference>
<protein>
    <recommendedName>
        <fullName evidence="4">Mitochondrial ATPase inhibitor</fullName>
    </recommendedName>
</protein>
<dbReference type="EMBL" id="CDMC01000012">
    <property type="protein sequence ID" value="CEL08971.1"/>
    <property type="molecule type" value="Genomic_DNA"/>
</dbReference>
<name>A0A0U5GB85_ASPCI</name>
<evidence type="ECO:0000313" key="3">
    <source>
        <dbReference type="Proteomes" id="UP000054771"/>
    </source>
</evidence>
<evidence type="ECO:0000256" key="1">
    <source>
        <dbReference type="SAM" id="MobiDB-lite"/>
    </source>
</evidence>
<evidence type="ECO:0000313" key="2">
    <source>
        <dbReference type="EMBL" id="CEL08971.1"/>
    </source>
</evidence>
<accession>A0A0U5GB85</accession>
<gene>
    <name evidence="2" type="ORF">ASPCAL12115</name>
</gene>